<evidence type="ECO:0000313" key="3">
    <source>
        <dbReference type="EMBL" id="QOL01159.1"/>
    </source>
</evidence>
<keyword evidence="2" id="KW-0732">Signal</keyword>
<reference evidence="3" key="1">
    <citation type="journal article" date="2020" name="Microb. Ecol.">
        <title>The Under-explored Extracellular Proteome of Aero-Terrestrial Microalgae Provides Clues on Different Mechanisms of Desiccation Tolerance in Non-Model Organisms.</title>
        <authorList>
            <person name="Gonzalez-Hourcade M."/>
            <person name="Del Campo E.M."/>
            <person name="Casano L.M."/>
        </authorList>
    </citation>
    <scope>NUCLEOTIDE SEQUENCE</scope>
    <source>
        <strain evidence="3">SAG 216-12</strain>
    </source>
</reference>
<feature type="chain" id="PRO_5029886113" evidence="2">
    <location>
        <begin position="32"/>
        <end position="469"/>
    </location>
</feature>
<feature type="compositionally biased region" description="Pro residues" evidence="1">
    <location>
        <begin position="280"/>
        <end position="299"/>
    </location>
</feature>
<protein>
    <submittedName>
        <fullName evidence="3">Putative extracellular protein CSOL_080c</fullName>
    </submittedName>
</protein>
<accession>A0A7L9QE82</accession>
<evidence type="ECO:0000256" key="2">
    <source>
        <dbReference type="SAM" id="SignalP"/>
    </source>
</evidence>
<sequence length="469" mass="47318">MARCHLAAASCHLAAAAAAALILCLVGQVSAQVAVNVTAFGVTPLLVYGQPATYTINLATGPGLPSPNVGNAVFQNATNTPLISFPITAGSATSACTGAGCTLVVSFTDTGAASGVTYGGILPAGVYSALSAGYTGGTSSQGTFSPASSSQNGLPAGTFTVLPASTEFSTAFTPFTLANFSSAISVNITNLNKTSVVPAGTAYAAFYKDPAGANTLIGNYSLVFTPVDANTVKLTFPASFNAATLFTTPGPYRLIETYFPTPNFTQPTPLVIGFTVAPTTPSPPPPPSGVPAPPPPPSPTGTGSKTTISLSIFFTYARRRLLNYGGCNRSGSLTFVTAVKGPTSAQVPPDGTVTISLQPGNIAIGSAPVVPNAATGSATATIVRPFVDGSTYGYAAQTATAVYSGSTNGVYLPAQVTVAYAIPNNCQQNAKQDLVNHVVDSVHDIIGIEPSYGYGYPYAAQTGTFTAGK</sequence>
<name>A0A7L9QE82_9CHLO</name>
<dbReference type="EMBL" id="MT438912">
    <property type="protein sequence ID" value="QOL01159.1"/>
    <property type="molecule type" value="mRNA"/>
</dbReference>
<evidence type="ECO:0000256" key="1">
    <source>
        <dbReference type="SAM" id="MobiDB-lite"/>
    </source>
</evidence>
<organism evidence="3">
    <name type="scientific">Pseudococcomyxa simplex</name>
    <dbReference type="NCBI Taxonomy" id="464287"/>
    <lineage>
        <taxon>Eukaryota</taxon>
        <taxon>Viridiplantae</taxon>
        <taxon>Chlorophyta</taxon>
        <taxon>core chlorophytes</taxon>
        <taxon>Trebouxiophyceae</taxon>
        <taxon>Chlorellales</taxon>
        <taxon>Oocystaceae</taxon>
        <taxon>Pseudococcomyxa</taxon>
    </lineage>
</organism>
<feature type="signal peptide" evidence="2">
    <location>
        <begin position="1"/>
        <end position="31"/>
    </location>
</feature>
<dbReference type="AlphaFoldDB" id="A0A7L9QE82"/>
<feature type="region of interest" description="Disordered" evidence="1">
    <location>
        <begin position="275"/>
        <end position="305"/>
    </location>
</feature>
<proteinExistence type="evidence at transcript level"/>